<comment type="caution">
    <text evidence="3">The sequence shown here is derived from an EMBL/GenBank/DDBJ whole genome shotgun (WGS) entry which is preliminary data.</text>
</comment>
<protein>
    <submittedName>
        <fullName evidence="3">Uncharacterized protein</fullName>
    </submittedName>
</protein>
<name>A0ABW2BXB7_9PSEU</name>
<keyword evidence="2" id="KW-0812">Transmembrane</keyword>
<dbReference type="EMBL" id="JBHSXX010000001">
    <property type="protein sequence ID" value="MFC6866975.1"/>
    <property type="molecule type" value="Genomic_DNA"/>
</dbReference>
<evidence type="ECO:0000313" key="3">
    <source>
        <dbReference type="EMBL" id="MFC6866975.1"/>
    </source>
</evidence>
<evidence type="ECO:0000313" key="4">
    <source>
        <dbReference type="Proteomes" id="UP001596337"/>
    </source>
</evidence>
<reference evidence="4" key="1">
    <citation type="journal article" date="2019" name="Int. J. Syst. Evol. Microbiol.">
        <title>The Global Catalogue of Microorganisms (GCM) 10K type strain sequencing project: providing services to taxonomists for standard genome sequencing and annotation.</title>
        <authorList>
            <consortium name="The Broad Institute Genomics Platform"/>
            <consortium name="The Broad Institute Genome Sequencing Center for Infectious Disease"/>
            <person name="Wu L."/>
            <person name="Ma J."/>
        </authorList>
    </citation>
    <scope>NUCLEOTIDE SEQUENCE [LARGE SCALE GENOMIC DNA]</scope>
    <source>
        <strain evidence="4">KCTC 32255</strain>
    </source>
</reference>
<keyword evidence="4" id="KW-1185">Reference proteome</keyword>
<keyword evidence="2" id="KW-1133">Transmembrane helix</keyword>
<organism evidence="3 4">
    <name type="scientific">Haloechinothrix salitolerans</name>
    <dbReference type="NCBI Taxonomy" id="926830"/>
    <lineage>
        <taxon>Bacteria</taxon>
        <taxon>Bacillati</taxon>
        <taxon>Actinomycetota</taxon>
        <taxon>Actinomycetes</taxon>
        <taxon>Pseudonocardiales</taxon>
        <taxon>Pseudonocardiaceae</taxon>
        <taxon>Haloechinothrix</taxon>
    </lineage>
</organism>
<gene>
    <name evidence="3" type="ORF">ACFQGD_07430</name>
</gene>
<sequence length="124" mass="13693">MATSAAADHAVVPIAVHTILHHELPDLALTLAVIAAFWLSFAAIALGGIYIGGVVFHVARRLFRGRDLRNRRNAEHADPATIHRDDVATQIIDLDHYRHRRQRHGKPTTTMRADGSEPDPDEPA</sequence>
<keyword evidence="2" id="KW-0472">Membrane</keyword>
<dbReference type="Proteomes" id="UP001596337">
    <property type="component" value="Unassembled WGS sequence"/>
</dbReference>
<proteinExistence type="predicted"/>
<feature type="region of interest" description="Disordered" evidence="1">
    <location>
        <begin position="98"/>
        <end position="124"/>
    </location>
</feature>
<dbReference type="RefSeq" id="WP_345390305.1">
    <property type="nucleotide sequence ID" value="NZ_BAABLA010000004.1"/>
</dbReference>
<accession>A0ABW2BXB7</accession>
<evidence type="ECO:0000256" key="2">
    <source>
        <dbReference type="SAM" id="Phobius"/>
    </source>
</evidence>
<evidence type="ECO:0000256" key="1">
    <source>
        <dbReference type="SAM" id="MobiDB-lite"/>
    </source>
</evidence>
<feature type="transmembrane region" description="Helical" evidence="2">
    <location>
        <begin position="27"/>
        <end position="59"/>
    </location>
</feature>